<feature type="chain" id="PRO_5011723738" evidence="1">
    <location>
        <begin position="23"/>
        <end position="92"/>
    </location>
</feature>
<dbReference type="AlphaFoldDB" id="A0A1G6EKV4"/>
<reference evidence="2 3" key="1">
    <citation type="submission" date="2016-10" db="EMBL/GenBank/DDBJ databases">
        <authorList>
            <person name="de Groot N.N."/>
        </authorList>
    </citation>
    <scope>NUCLEOTIDE SEQUENCE [LARGE SCALE GENOMIC DNA]</scope>
    <source>
        <strain evidence="2 3">ATCC 35022</strain>
    </source>
</reference>
<evidence type="ECO:0000313" key="3">
    <source>
        <dbReference type="Proteomes" id="UP000199071"/>
    </source>
</evidence>
<dbReference type="RefSeq" id="WP_090881004.1">
    <property type="nucleotide sequence ID" value="NZ_FMXQ01000014.1"/>
</dbReference>
<dbReference type="STRING" id="665467.SAMN02982931_04645"/>
<dbReference type="EMBL" id="FMXQ01000014">
    <property type="protein sequence ID" value="SDB58133.1"/>
    <property type="molecule type" value="Genomic_DNA"/>
</dbReference>
<accession>A0A1G6EKV4</accession>
<name>A0A1G6EKV4_9HYPH</name>
<protein>
    <submittedName>
        <fullName evidence="2">Uncharacterized protein</fullName>
    </submittedName>
</protein>
<evidence type="ECO:0000256" key="1">
    <source>
        <dbReference type="SAM" id="SignalP"/>
    </source>
</evidence>
<sequence>MMKPTVWGLALAATCGVSTAFADIIEGYPDTLVCRIGAERIVGYLHKVNDDGSAIYLTLAQAFATVTPDGVVHRDGADDCDGKTLEELRGKF</sequence>
<keyword evidence="1" id="KW-0732">Signal</keyword>
<keyword evidence="3" id="KW-1185">Reference proteome</keyword>
<dbReference type="Proteomes" id="UP000199071">
    <property type="component" value="Unassembled WGS sequence"/>
</dbReference>
<organism evidence="2 3">
    <name type="scientific">Bauldia litoralis</name>
    <dbReference type="NCBI Taxonomy" id="665467"/>
    <lineage>
        <taxon>Bacteria</taxon>
        <taxon>Pseudomonadati</taxon>
        <taxon>Pseudomonadota</taxon>
        <taxon>Alphaproteobacteria</taxon>
        <taxon>Hyphomicrobiales</taxon>
        <taxon>Kaistiaceae</taxon>
        <taxon>Bauldia</taxon>
    </lineage>
</organism>
<proteinExistence type="predicted"/>
<gene>
    <name evidence="2" type="ORF">SAMN02982931_04645</name>
</gene>
<dbReference type="OrthoDB" id="8390160at2"/>
<feature type="signal peptide" evidence="1">
    <location>
        <begin position="1"/>
        <end position="22"/>
    </location>
</feature>
<evidence type="ECO:0000313" key="2">
    <source>
        <dbReference type="EMBL" id="SDB58133.1"/>
    </source>
</evidence>